<dbReference type="Proteomes" id="UP001501175">
    <property type="component" value="Unassembled WGS sequence"/>
</dbReference>
<dbReference type="RefSeq" id="WP_345244558.1">
    <property type="nucleotide sequence ID" value="NZ_BAABHD010000029.1"/>
</dbReference>
<proteinExistence type="inferred from homology"/>
<evidence type="ECO:0000256" key="1">
    <source>
        <dbReference type="ARBA" id="ARBA00004651"/>
    </source>
</evidence>
<comment type="subcellular location">
    <subcellularLocation>
        <location evidence="1 10">Cell membrane</location>
        <topology evidence="1 10">Multi-pass membrane protein</topology>
    </subcellularLocation>
</comment>
<keyword evidence="13" id="KW-1185">Reference proteome</keyword>
<keyword evidence="7 10" id="KW-1133">Transmembrane helix</keyword>
<evidence type="ECO:0000313" key="13">
    <source>
        <dbReference type="Proteomes" id="UP001501175"/>
    </source>
</evidence>
<feature type="transmembrane region" description="Helical" evidence="10">
    <location>
        <begin position="55"/>
        <end position="74"/>
    </location>
</feature>
<evidence type="ECO:0000256" key="4">
    <source>
        <dbReference type="ARBA" id="ARBA00022475"/>
    </source>
</evidence>
<dbReference type="EMBL" id="BAABHD010000029">
    <property type="protein sequence ID" value="GAA4457690.1"/>
    <property type="molecule type" value="Genomic_DNA"/>
</dbReference>
<comment type="function">
    <text evidence="10">Involved in protein export. Participates in an early event of protein translocation.</text>
</comment>
<gene>
    <name evidence="12" type="ORF">GCM10023189_28820</name>
</gene>
<keyword evidence="4 10" id="KW-1003">Cell membrane</keyword>
<evidence type="ECO:0000256" key="6">
    <source>
        <dbReference type="ARBA" id="ARBA00022927"/>
    </source>
</evidence>
<evidence type="ECO:0000256" key="9">
    <source>
        <dbReference type="ARBA" id="ARBA00023136"/>
    </source>
</evidence>
<evidence type="ECO:0000256" key="3">
    <source>
        <dbReference type="ARBA" id="ARBA00022448"/>
    </source>
</evidence>
<evidence type="ECO:0000256" key="11">
    <source>
        <dbReference type="SAM" id="MobiDB-lite"/>
    </source>
</evidence>
<evidence type="ECO:0000256" key="7">
    <source>
        <dbReference type="ARBA" id="ARBA00022989"/>
    </source>
</evidence>
<sequence length="142" mass="14211">MVTATIVIICILTVLLILIVLIQNSKGGGLSGEFGGLGSNQLMGVKKTTDLLEQITWGLGVGVMVLTLASYIMIDKDSAEAQINSVNVERAQTKSAPGGGLTPAQPAPGAAAPGAANQGTPAPGSATPNAQPAPAPTQQPNQ</sequence>
<dbReference type="PANTHER" id="PTHR34182">
    <property type="entry name" value="PROTEIN-EXPORT MEMBRANE PROTEIN SECG"/>
    <property type="match status" value="1"/>
</dbReference>
<keyword evidence="9 10" id="KW-0472">Membrane</keyword>
<feature type="region of interest" description="Disordered" evidence="11">
    <location>
        <begin position="90"/>
        <end position="142"/>
    </location>
</feature>
<organism evidence="12 13">
    <name type="scientific">Nibrella saemangeumensis</name>
    <dbReference type="NCBI Taxonomy" id="1084526"/>
    <lineage>
        <taxon>Bacteria</taxon>
        <taxon>Pseudomonadati</taxon>
        <taxon>Bacteroidota</taxon>
        <taxon>Cytophagia</taxon>
        <taxon>Cytophagales</taxon>
        <taxon>Spirosomataceae</taxon>
        <taxon>Nibrella</taxon>
    </lineage>
</organism>
<keyword evidence="8 10" id="KW-0811">Translocation</keyword>
<keyword evidence="6 10" id="KW-0653">Protein transport</keyword>
<protein>
    <recommendedName>
        <fullName evidence="10">Protein-export membrane protein SecG</fullName>
    </recommendedName>
</protein>
<feature type="compositionally biased region" description="Pro residues" evidence="11">
    <location>
        <begin position="131"/>
        <end position="142"/>
    </location>
</feature>
<keyword evidence="3 10" id="KW-0813">Transport</keyword>
<comment type="caution">
    <text evidence="10">Lacks conserved residue(s) required for the propagation of feature annotation.</text>
</comment>
<comment type="caution">
    <text evidence="12">The sequence shown here is derived from an EMBL/GenBank/DDBJ whole genome shotgun (WGS) entry which is preliminary data.</text>
</comment>
<evidence type="ECO:0000256" key="5">
    <source>
        <dbReference type="ARBA" id="ARBA00022692"/>
    </source>
</evidence>
<dbReference type="Pfam" id="PF03840">
    <property type="entry name" value="SecG"/>
    <property type="match status" value="1"/>
</dbReference>
<evidence type="ECO:0000256" key="8">
    <source>
        <dbReference type="ARBA" id="ARBA00023010"/>
    </source>
</evidence>
<comment type="similarity">
    <text evidence="2 10">Belongs to the SecG family.</text>
</comment>
<evidence type="ECO:0000256" key="10">
    <source>
        <dbReference type="RuleBase" id="RU365087"/>
    </source>
</evidence>
<accession>A0ABP8MZY3</accession>
<name>A0ABP8MZY3_9BACT</name>
<evidence type="ECO:0000256" key="2">
    <source>
        <dbReference type="ARBA" id="ARBA00008445"/>
    </source>
</evidence>
<dbReference type="NCBIfam" id="TIGR00810">
    <property type="entry name" value="secG"/>
    <property type="match status" value="1"/>
</dbReference>
<keyword evidence="5 10" id="KW-0812">Transmembrane</keyword>
<evidence type="ECO:0000313" key="12">
    <source>
        <dbReference type="EMBL" id="GAA4457690.1"/>
    </source>
</evidence>
<reference evidence="13" key="1">
    <citation type="journal article" date="2019" name="Int. J. Syst. Evol. Microbiol.">
        <title>The Global Catalogue of Microorganisms (GCM) 10K type strain sequencing project: providing services to taxonomists for standard genome sequencing and annotation.</title>
        <authorList>
            <consortium name="The Broad Institute Genomics Platform"/>
            <consortium name="The Broad Institute Genome Sequencing Center for Infectious Disease"/>
            <person name="Wu L."/>
            <person name="Ma J."/>
        </authorList>
    </citation>
    <scope>NUCLEOTIDE SEQUENCE [LARGE SCALE GENOMIC DNA]</scope>
    <source>
        <strain evidence="13">JCM 17927</strain>
    </source>
</reference>
<feature type="compositionally biased region" description="Low complexity" evidence="11">
    <location>
        <begin position="102"/>
        <end position="130"/>
    </location>
</feature>
<dbReference type="PANTHER" id="PTHR34182:SF1">
    <property type="entry name" value="PROTEIN-EXPORT MEMBRANE PROTEIN SECG"/>
    <property type="match status" value="1"/>
</dbReference>
<dbReference type="InterPro" id="IPR004692">
    <property type="entry name" value="SecG"/>
</dbReference>